<feature type="binding site" evidence="6">
    <location>
        <begin position="229"/>
        <end position="233"/>
    </location>
    <ligand>
        <name>FAD</name>
        <dbReference type="ChEBI" id="CHEBI:57692"/>
    </ligand>
</feature>
<dbReference type="GO" id="GO:0003677">
    <property type="term" value="F:DNA binding"/>
    <property type="evidence" value="ECO:0007669"/>
    <property type="project" value="TreeGrafter"/>
</dbReference>
<feature type="binding site" evidence="6">
    <location>
        <begin position="366"/>
        <end position="368"/>
    </location>
    <ligand>
        <name>FAD</name>
        <dbReference type="ChEBI" id="CHEBI:57692"/>
    </ligand>
</feature>
<evidence type="ECO:0000313" key="10">
    <source>
        <dbReference type="Proteomes" id="UP000572722"/>
    </source>
</evidence>
<dbReference type="PANTHER" id="PTHR11455:SF22">
    <property type="entry name" value="CRYPTOCHROME DASH"/>
    <property type="match status" value="1"/>
</dbReference>
<dbReference type="InterPro" id="IPR002081">
    <property type="entry name" value="Cryptochrome/DNA_photolyase_1"/>
</dbReference>
<comment type="similarity">
    <text evidence="1 7">Belongs to the DNA photolyase class-1 family.</text>
</comment>
<dbReference type="InterPro" id="IPR006050">
    <property type="entry name" value="DNA_photolyase_N"/>
</dbReference>
<name>A0AAE5GNC6_9VIBR</name>
<dbReference type="InterPro" id="IPR005101">
    <property type="entry name" value="Cryptochr/Photolyase_FAD-bd"/>
</dbReference>
<dbReference type="RefSeq" id="WP_171320179.1">
    <property type="nucleotide sequence ID" value="NZ_VTXO01000001.1"/>
</dbReference>
<evidence type="ECO:0000256" key="1">
    <source>
        <dbReference type="ARBA" id="ARBA00005862"/>
    </source>
</evidence>
<reference evidence="9 10" key="1">
    <citation type="submission" date="2019-08" db="EMBL/GenBank/DDBJ databases">
        <title>Draft genome sequencing and comparative genomics of hatchery-associated Vibrios.</title>
        <authorList>
            <person name="Kehlet-Delgado H."/>
            <person name="Mueller R.S."/>
        </authorList>
    </citation>
    <scope>NUCLEOTIDE SEQUENCE [LARGE SCALE GENOMIC DNA]</scope>
    <source>
        <strain evidence="9 10">01-65-5-1</strain>
    </source>
</reference>
<dbReference type="Gene3D" id="1.25.40.80">
    <property type="match status" value="1"/>
</dbReference>
<protein>
    <recommendedName>
        <fullName evidence="2 7">Cryptochrome DASH</fullName>
    </recommendedName>
</protein>
<feature type="binding site" evidence="6">
    <location>
        <begin position="269"/>
        <end position="277"/>
    </location>
    <ligand>
        <name>FAD</name>
        <dbReference type="ChEBI" id="CHEBI:57692"/>
    </ligand>
</feature>
<evidence type="ECO:0000259" key="8">
    <source>
        <dbReference type="PROSITE" id="PS51645"/>
    </source>
</evidence>
<evidence type="ECO:0000256" key="2">
    <source>
        <dbReference type="ARBA" id="ARBA00017881"/>
    </source>
</evidence>
<dbReference type="Pfam" id="PF00875">
    <property type="entry name" value="DNA_photolyase"/>
    <property type="match status" value="1"/>
</dbReference>
<keyword evidence="4 6" id="KW-0274">FAD</keyword>
<dbReference type="NCBIfam" id="TIGR02765">
    <property type="entry name" value="crypto_DASH"/>
    <property type="match status" value="1"/>
</dbReference>
<evidence type="ECO:0000256" key="7">
    <source>
        <dbReference type="RuleBase" id="RU367151"/>
    </source>
</evidence>
<organism evidence="9 10">
    <name type="scientific">Vibrio tubiashii</name>
    <dbReference type="NCBI Taxonomy" id="29498"/>
    <lineage>
        <taxon>Bacteria</taxon>
        <taxon>Pseudomonadati</taxon>
        <taxon>Pseudomonadota</taxon>
        <taxon>Gammaproteobacteria</taxon>
        <taxon>Vibrionales</taxon>
        <taxon>Vibrionaceae</taxon>
        <taxon>Vibrio</taxon>
        <taxon>Vibrio oreintalis group</taxon>
    </lineage>
</organism>
<comment type="cofactor">
    <cofactor evidence="6 7">
        <name>FAD</name>
        <dbReference type="ChEBI" id="CHEBI:57692"/>
    </cofactor>
    <text evidence="6 7">Binds 1 FAD per subunit.</text>
</comment>
<dbReference type="AlphaFoldDB" id="A0AAE5GNC6"/>
<dbReference type="SUPFAM" id="SSF48173">
    <property type="entry name" value="Cryptochrome/photolyase FAD-binding domain"/>
    <property type="match status" value="1"/>
</dbReference>
<dbReference type="PRINTS" id="PR00147">
    <property type="entry name" value="DNAPHOTLYASE"/>
</dbReference>
<dbReference type="EMBL" id="VTXO01000001">
    <property type="protein sequence ID" value="NOI79420.1"/>
    <property type="molecule type" value="Genomic_DNA"/>
</dbReference>
<evidence type="ECO:0000256" key="4">
    <source>
        <dbReference type="ARBA" id="ARBA00022827"/>
    </source>
</evidence>
<dbReference type="GO" id="GO:0000719">
    <property type="term" value="P:photoreactive repair"/>
    <property type="evidence" value="ECO:0007669"/>
    <property type="project" value="TreeGrafter"/>
</dbReference>
<keyword evidence="3 6" id="KW-0285">Flavoprotein</keyword>
<comment type="function">
    <text evidence="7">May have a photoreceptor function.</text>
</comment>
<dbReference type="Pfam" id="PF03441">
    <property type="entry name" value="FAD_binding_7"/>
    <property type="match status" value="1"/>
</dbReference>
<feature type="domain" description="Photolyase/cryptochrome alpha/beta" evidence="8">
    <location>
        <begin position="5"/>
        <end position="138"/>
    </location>
</feature>
<dbReference type="PROSITE" id="PS51645">
    <property type="entry name" value="PHR_CRY_ALPHA_BETA"/>
    <property type="match status" value="1"/>
</dbReference>
<dbReference type="Gene3D" id="3.40.50.620">
    <property type="entry name" value="HUPs"/>
    <property type="match status" value="1"/>
</dbReference>
<comment type="caution">
    <text evidence="9">The sequence shown here is derived from an EMBL/GenBank/DDBJ whole genome shotgun (WGS) entry which is preliminary data.</text>
</comment>
<dbReference type="Gene3D" id="1.10.579.10">
    <property type="entry name" value="DNA Cyclobutane Dipyrimidine Photolyase, subunit A, domain 3"/>
    <property type="match status" value="1"/>
</dbReference>
<evidence type="ECO:0000256" key="6">
    <source>
        <dbReference type="PIRSR" id="PIRSR602081-1"/>
    </source>
</evidence>
<evidence type="ECO:0000256" key="3">
    <source>
        <dbReference type="ARBA" id="ARBA00022630"/>
    </source>
</evidence>
<dbReference type="InterPro" id="IPR036134">
    <property type="entry name" value="Crypto/Photolyase_FAD-like_sf"/>
</dbReference>
<proteinExistence type="inferred from homology"/>
<dbReference type="InterPro" id="IPR014133">
    <property type="entry name" value="Cry_DASH"/>
</dbReference>
<feature type="binding site" evidence="6">
    <location>
        <position position="216"/>
    </location>
    <ligand>
        <name>FAD</name>
        <dbReference type="ChEBI" id="CHEBI:57692"/>
    </ligand>
</feature>
<dbReference type="SUPFAM" id="SSF52425">
    <property type="entry name" value="Cryptochrome/photolyase, N-terminal domain"/>
    <property type="match status" value="1"/>
</dbReference>
<evidence type="ECO:0000313" key="9">
    <source>
        <dbReference type="EMBL" id="NOI79420.1"/>
    </source>
</evidence>
<dbReference type="PANTHER" id="PTHR11455">
    <property type="entry name" value="CRYPTOCHROME"/>
    <property type="match status" value="1"/>
</dbReference>
<accession>A0AAE5GNC6</accession>
<dbReference type="Proteomes" id="UP000572722">
    <property type="component" value="Unassembled WGS sequence"/>
</dbReference>
<keyword evidence="5 7" id="KW-0157">Chromophore</keyword>
<dbReference type="InterPro" id="IPR014729">
    <property type="entry name" value="Rossmann-like_a/b/a_fold"/>
</dbReference>
<dbReference type="InterPro" id="IPR036155">
    <property type="entry name" value="Crypto/Photolyase_N_sf"/>
</dbReference>
<sequence>MLSKTAGLYWYTNDLRVADNCLLARAVDQVDTLHCVFCNPSLTSFLKHYSREEHFGCAKQVFLEQSIDALSSALMQHNLTLQIESKPALVFLTDLIEKLEITHFFCNQSAGSDEQSTLVQLRQKFPAIQVVQQPVNTLFNLQQLPFDVSEVPVTFTKFRKQVESLFIKPVVGINSEHDNYPFQQVAGEDELVFCGGESCGQEHIEHYFATSLASEYKKTRNGLDGMLFSTKFSPWLALGCISPRLIVSKLRDYERRHGANDSTYWIYFELLWREYFYWHGRKQGKQLFFDGKKAGDTRMSSGDIEAFESWKQGTTGYPIVDACMNQLSLSGYMSNRGRQLVASCLIYELGLDWRMGAAYFETQLIDYDVSSNWGNWQYIAGIGAAPNTIRQFDLDYQTQMYDPNGNFIAKWIGRSRKGGNSEV</sequence>
<dbReference type="GO" id="GO:0071949">
    <property type="term" value="F:FAD binding"/>
    <property type="evidence" value="ECO:0007669"/>
    <property type="project" value="TreeGrafter"/>
</dbReference>
<dbReference type="GO" id="GO:0003913">
    <property type="term" value="F:DNA photolyase activity"/>
    <property type="evidence" value="ECO:0007669"/>
    <property type="project" value="InterPro"/>
</dbReference>
<comment type="cofactor">
    <cofactor evidence="7">
        <name>(6R)-5,10-methylene-5,6,7,8-tetrahydrofolate</name>
        <dbReference type="ChEBI" id="CHEBI:15636"/>
    </cofactor>
    <text evidence="7">Binds 1 5,10-methenyltetrahydrofolate (MTHF) per subunit.</text>
</comment>
<evidence type="ECO:0000256" key="5">
    <source>
        <dbReference type="ARBA" id="ARBA00022991"/>
    </source>
</evidence>
<gene>
    <name evidence="9" type="ORF">F0237_02010</name>
</gene>